<feature type="non-terminal residue" evidence="1">
    <location>
        <position position="1"/>
    </location>
</feature>
<dbReference type="EMBL" id="BKCJ011133853">
    <property type="protein sequence ID" value="GFC91806.1"/>
    <property type="molecule type" value="Genomic_DNA"/>
</dbReference>
<proteinExistence type="predicted"/>
<accession>A0A699S2W9</accession>
<comment type="caution">
    <text evidence="1">The sequence shown here is derived from an EMBL/GenBank/DDBJ whole genome shotgun (WGS) entry which is preliminary data.</text>
</comment>
<protein>
    <submittedName>
        <fullName evidence="1">Uncharacterized protein</fullName>
    </submittedName>
</protein>
<name>A0A699S2W9_TANCI</name>
<organism evidence="1">
    <name type="scientific">Tanacetum cinerariifolium</name>
    <name type="common">Dalmatian daisy</name>
    <name type="synonym">Chrysanthemum cinerariifolium</name>
    <dbReference type="NCBI Taxonomy" id="118510"/>
    <lineage>
        <taxon>Eukaryota</taxon>
        <taxon>Viridiplantae</taxon>
        <taxon>Streptophyta</taxon>
        <taxon>Embryophyta</taxon>
        <taxon>Tracheophyta</taxon>
        <taxon>Spermatophyta</taxon>
        <taxon>Magnoliopsida</taxon>
        <taxon>eudicotyledons</taxon>
        <taxon>Gunneridae</taxon>
        <taxon>Pentapetalae</taxon>
        <taxon>asterids</taxon>
        <taxon>campanulids</taxon>
        <taxon>Asterales</taxon>
        <taxon>Asteraceae</taxon>
        <taxon>Asteroideae</taxon>
        <taxon>Anthemideae</taxon>
        <taxon>Anthemidinae</taxon>
        <taxon>Tanacetum</taxon>
    </lineage>
</organism>
<sequence length="41" mass="4997">WDLKVPLYEFIPRRAWYEERYADNEVVVDMIDNGVWILPAN</sequence>
<gene>
    <name evidence="1" type="ORF">Tci_863776</name>
</gene>
<evidence type="ECO:0000313" key="1">
    <source>
        <dbReference type="EMBL" id="GFC91806.1"/>
    </source>
</evidence>
<reference evidence="1" key="1">
    <citation type="journal article" date="2019" name="Sci. Rep.">
        <title>Draft genome of Tanacetum cinerariifolium, the natural source of mosquito coil.</title>
        <authorList>
            <person name="Yamashiro T."/>
            <person name="Shiraishi A."/>
            <person name="Satake H."/>
            <person name="Nakayama K."/>
        </authorList>
    </citation>
    <scope>NUCLEOTIDE SEQUENCE</scope>
</reference>
<dbReference type="AlphaFoldDB" id="A0A699S2W9"/>